<dbReference type="GO" id="GO:0005886">
    <property type="term" value="C:plasma membrane"/>
    <property type="evidence" value="ECO:0007669"/>
    <property type="project" value="UniProtKB-SubCell"/>
</dbReference>
<feature type="transmembrane region" description="Helical" evidence="7">
    <location>
        <begin position="138"/>
        <end position="156"/>
    </location>
</feature>
<dbReference type="InterPro" id="IPR010619">
    <property type="entry name" value="ThrE-like_N"/>
</dbReference>
<dbReference type="Proteomes" id="UP000430670">
    <property type="component" value="Unassembled WGS sequence"/>
</dbReference>
<keyword evidence="4 7" id="KW-1133">Transmembrane helix</keyword>
<feature type="transmembrane region" description="Helical" evidence="7">
    <location>
        <begin position="168"/>
        <end position="186"/>
    </location>
</feature>
<feature type="transmembrane region" description="Helical" evidence="7">
    <location>
        <begin position="222"/>
        <end position="246"/>
    </location>
</feature>
<keyword evidence="5 7" id="KW-0472">Membrane</keyword>
<evidence type="ECO:0000256" key="6">
    <source>
        <dbReference type="ARBA" id="ARBA00034125"/>
    </source>
</evidence>
<dbReference type="Pfam" id="PF12821">
    <property type="entry name" value="ThrE_2"/>
    <property type="match status" value="1"/>
</dbReference>
<sequence>MILSIEFLHTIGRIMVANGAEIYRAEECIKYAALALDNICDIHTTVTPNSITISATDVNRQVHTSVRRVTRQGVNLTKIAYANDLSRRLVNLKVSLEEAIEEAIAIERMPGISQFYKIGLLSFNAAMLSLLSDGTMTHFFIAIFVGLFLFGILEKLSFIGQLSFVREIFLGFVGSALSIIICRFFRIDDGPLVTGLLLTIFPGTAMINSIRNIIAGDLISGAVGVLETAGLMLSLFASAGAVLSISGSFSDVIAAASVNSITLALYPVLAGISSATFFTYFQGPWALIFSSVAVGVLGRIVYSFIVAFNLPSGIGLFLAGSTVALIAEHLARYHKTPSTLFVISGFIPLVPASIMYQAVLAFATNSLSQGGALFLASAIHMFALGTGIATVTAMIRSWKQRTNNTQIAA</sequence>
<evidence type="ECO:0000256" key="3">
    <source>
        <dbReference type="ARBA" id="ARBA00022692"/>
    </source>
</evidence>
<feature type="transmembrane region" description="Helical" evidence="7">
    <location>
        <begin position="252"/>
        <end position="272"/>
    </location>
</feature>
<evidence type="ECO:0000259" key="9">
    <source>
        <dbReference type="Pfam" id="PF12821"/>
    </source>
</evidence>
<dbReference type="GO" id="GO:0022857">
    <property type="term" value="F:transmembrane transporter activity"/>
    <property type="evidence" value="ECO:0007669"/>
    <property type="project" value="InterPro"/>
</dbReference>
<dbReference type="PANTHER" id="PTHR34390:SF2">
    <property type="entry name" value="SUCCINATE TRANSPORTER SUBUNIT YJJP-RELATED"/>
    <property type="match status" value="1"/>
</dbReference>
<keyword evidence="11" id="KW-1185">Reference proteome</keyword>
<evidence type="ECO:0000256" key="5">
    <source>
        <dbReference type="ARBA" id="ARBA00023136"/>
    </source>
</evidence>
<evidence type="ECO:0000313" key="11">
    <source>
        <dbReference type="Proteomes" id="UP000430670"/>
    </source>
</evidence>
<accession>A0A6I3SSF9</accession>
<evidence type="ECO:0000259" key="8">
    <source>
        <dbReference type="Pfam" id="PF06738"/>
    </source>
</evidence>
<comment type="subcellular location">
    <subcellularLocation>
        <location evidence="1">Cell membrane</location>
        <topology evidence="1">Multi-pass membrane protein</topology>
    </subcellularLocation>
</comment>
<protein>
    <recommendedName>
        <fullName evidence="12">Threonine/serine exporter family protein</fullName>
    </recommendedName>
</protein>
<evidence type="ECO:0000256" key="4">
    <source>
        <dbReference type="ARBA" id="ARBA00022989"/>
    </source>
</evidence>
<comment type="caution">
    <text evidence="10">The sequence shown here is derived from an EMBL/GenBank/DDBJ whole genome shotgun (WGS) entry which is preliminary data.</text>
</comment>
<feature type="transmembrane region" description="Helical" evidence="7">
    <location>
        <begin position="371"/>
        <end position="395"/>
    </location>
</feature>
<proteinExistence type="inferred from homology"/>
<name>A0A6I3SSF9_HELMO</name>
<dbReference type="Pfam" id="PF06738">
    <property type="entry name" value="ThrE"/>
    <property type="match status" value="1"/>
</dbReference>
<evidence type="ECO:0000256" key="2">
    <source>
        <dbReference type="ARBA" id="ARBA00022475"/>
    </source>
</evidence>
<evidence type="ECO:0008006" key="12">
    <source>
        <dbReference type="Google" id="ProtNLM"/>
    </source>
</evidence>
<dbReference type="OrthoDB" id="9813917at2"/>
<feature type="domain" description="Threonine/Serine exporter ThrE" evidence="9">
    <location>
        <begin position="268"/>
        <end position="393"/>
    </location>
</feature>
<gene>
    <name evidence="10" type="ORF">GJ688_18840</name>
</gene>
<reference evidence="10 11" key="1">
    <citation type="submission" date="2019-11" db="EMBL/GenBank/DDBJ databases">
        <title>Whole-genome sequence of a the green, strictly anaerobic photosynthetic bacterium Heliobacillus mobilis DSM 6151.</title>
        <authorList>
            <person name="Kyndt J.A."/>
            <person name="Meyer T.E."/>
        </authorList>
    </citation>
    <scope>NUCLEOTIDE SEQUENCE [LARGE SCALE GENOMIC DNA]</scope>
    <source>
        <strain evidence="10 11">DSM 6151</strain>
    </source>
</reference>
<evidence type="ECO:0000256" key="7">
    <source>
        <dbReference type="SAM" id="Phobius"/>
    </source>
</evidence>
<dbReference type="GO" id="GO:0015744">
    <property type="term" value="P:succinate transport"/>
    <property type="evidence" value="ECO:0007669"/>
    <property type="project" value="TreeGrafter"/>
</dbReference>
<dbReference type="PANTHER" id="PTHR34390">
    <property type="entry name" value="UPF0442 PROTEIN YJJB-RELATED"/>
    <property type="match status" value="1"/>
</dbReference>
<feature type="transmembrane region" description="Helical" evidence="7">
    <location>
        <begin position="339"/>
        <end position="359"/>
    </location>
</feature>
<evidence type="ECO:0000313" key="10">
    <source>
        <dbReference type="EMBL" id="MTV50977.1"/>
    </source>
</evidence>
<dbReference type="InterPro" id="IPR050539">
    <property type="entry name" value="ThrE_Dicarb/AminoAcid_Exp"/>
</dbReference>
<dbReference type="RefSeq" id="WP_155478059.1">
    <property type="nucleotide sequence ID" value="NZ_WNKU01000051.1"/>
</dbReference>
<feature type="transmembrane region" description="Helical" evidence="7">
    <location>
        <begin position="308"/>
        <end position="327"/>
    </location>
</feature>
<feature type="domain" description="Threonine/serine exporter-like N-terminal" evidence="8">
    <location>
        <begin position="7"/>
        <end position="245"/>
    </location>
</feature>
<keyword evidence="2" id="KW-1003">Cell membrane</keyword>
<dbReference type="AlphaFoldDB" id="A0A6I3SSF9"/>
<keyword evidence="3 7" id="KW-0812">Transmembrane</keyword>
<feature type="transmembrane region" description="Helical" evidence="7">
    <location>
        <begin position="284"/>
        <end position="302"/>
    </location>
</feature>
<evidence type="ECO:0000256" key="1">
    <source>
        <dbReference type="ARBA" id="ARBA00004651"/>
    </source>
</evidence>
<feature type="transmembrane region" description="Helical" evidence="7">
    <location>
        <begin position="192"/>
        <end position="210"/>
    </location>
</feature>
<dbReference type="InterPro" id="IPR024528">
    <property type="entry name" value="ThrE_2"/>
</dbReference>
<comment type="similarity">
    <text evidence="6">Belongs to the ThrE exporter (TC 2.A.79) family.</text>
</comment>
<dbReference type="EMBL" id="WNKU01000051">
    <property type="protein sequence ID" value="MTV50977.1"/>
    <property type="molecule type" value="Genomic_DNA"/>
</dbReference>
<organism evidence="10 11">
    <name type="scientific">Heliobacterium mobile</name>
    <name type="common">Heliobacillus mobilis</name>
    <dbReference type="NCBI Taxonomy" id="28064"/>
    <lineage>
        <taxon>Bacteria</taxon>
        <taxon>Bacillati</taxon>
        <taxon>Bacillota</taxon>
        <taxon>Clostridia</taxon>
        <taxon>Eubacteriales</taxon>
        <taxon>Heliobacteriaceae</taxon>
        <taxon>Heliobacterium</taxon>
    </lineage>
</organism>